<evidence type="ECO:0000313" key="2">
    <source>
        <dbReference type="Proteomes" id="UP000784294"/>
    </source>
</evidence>
<keyword evidence="2" id="KW-1185">Reference proteome</keyword>
<name>A0A448XQ43_9PLAT</name>
<comment type="caution">
    <text evidence="1">The sequence shown here is derived from an EMBL/GenBank/DDBJ whole genome shotgun (WGS) entry which is preliminary data.</text>
</comment>
<organism evidence="1 2">
    <name type="scientific">Protopolystoma xenopodis</name>
    <dbReference type="NCBI Taxonomy" id="117903"/>
    <lineage>
        <taxon>Eukaryota</taxon>
        <taxon>Metazoa</taxon>
        <taxon>Spiralia</taxon>
        <taxon>Lophotrochozoa</taxon>
        <taxon>Platyhelminthes</taxon>
        <taxon>Monogenea</taxon>
        <taxon>Polyopisthocotylea</taxon>
        <taxon>Polystomatidea</taxon>
        <taxon>Polystomatidae</taxon>
        <taxon>Protopolystoma</taxon>
    </lineage>
</organism>
<gene>
    <name evidence="1" type="ORF">PXEA_LOCUS35540</name>
</gene>
<sequence length="91" mass="10719">MTVLTYRFLRLPPSWRSRLDFFSKSVEAQSPPMTFCLNQHVWDYICFPPAFDRGISSNWLHYEVQYRFPSSLPSLLLGPRSVQYIRSICGL</sequence>
<dbReference type="AlphaFoldDB" id="A0A448XQ43"/>
<evidence type="ECO:0000313" key="1">
    <source>
        <dbReference type="EMBL" id="VEL42100.1"/>
    </source>
</evidence>
<proteinExistence type="predicted"/>
<dbReference type="Proteomes" id="UP000784294">
    <property type="component" value="Unassembled WGS sequence"/>
</dbReference>
<dbReference type="EMBL" id="CAAALY010272628">
    <property type="protein sequence ID" value="VEL42100.1"/>
    <property type="molecule type" value="Genomic_DNA"/>
</dbReference>
<protein>
    <submittedName>
        <fullName evidence="1">Uncharacterized protein</fullName>
    </submittedName>
</protein>
<accession>A0A448XQ43</accession>
<reference evidence="1" key="1">
    <citation type="submission" date="2018-11" db="EMBL/GenBank/DDBJ databases">
        <authorList>
            <consortium name="Pathogen Informatics"/>
        </authorList>
    </citation>
    <scope>NUCLEOTIDE SEQUENCE</scope>
</reference>